<dbReference type="AlphaFoldDB" id="A0A9P6N699"/>
<sequence>MRMRFWKTDATAKASSEAEAYRKPDLNKVQAFRKESARQERRRLRDCDERWEVESDKDEDRNGAAALLNFFKGI</sequence>
<evidence type="ECO:0000313" key="2">
    <source>
        <dbReference type="Proteomes" id="UP000886653"/>
    </source>
</evidence>
<evidence type="ECO:0000313" key="1">
    <source>
        <dbReference type="EMBL" id="KAG0140310.1"/>
    </source>
</evidence>
<accession>A0A9P6N699</accession>
<gene>
    <name evidence="1" type="ORF">CROQUDRAFT_368019</name>
</gene>
<dbReference type="Proteomes" id="UP000886653">
    <property type="component" value="Unassembled WGS sequence"/>
</dbReference>
<protein>
    <submittedName>
        <fullName evidence="1">Uncharacterized protein</fullName>
    </submittedName>
</protein>
<proteinExistence type="predicted"/>
<reference evidence="1" key="1">
    <citation type="submission" date="2013-11" db="EMBL/GenBank/DDBJ databases">
        <title>Genome sequence of the fusiform rust pathogen reveals effectors for host alternation and coevolution with pine.</title>
        <authorList>
            <consortium name="DOE Joint Genome Institute"/>
            <person name="Smith K."/>
            <person name="Pendleton A."/>
            <person name="Kubisiak T."/>
            <person name="Anderson C."/>
            <person name="Salamov A."/>
            <person name="Aerts A."/>
            <person name="Riley R."/>
            <person name="Clum A."/>
            <person name="Lindquist E."/>
            <person name="Ence D."/>
            <person name="Campbell M."/>
            <person name="Kronenberg Z."/>
            <person name="Feau N."/>
            <person name="Dhillon B."/>
            <person name="Hamelin R."/>
            <person name="Burleigh J."/>
            <person name="Smith J."/>
            <person name="Yandell M."/>
            <person name="Nelson C."/>
            <person name="Grigoriev I."/>
            <person name="Davis J."/>
        </authorList>
    </citation>
    <scope>NUCLEOTIDE SEQUENCE</scope>
    <source>
        <strain evidence="1">G11</strain>
    </source>
</reference>
<comment type="caution">
    <text evidence="1">The sequence shown here is derived from an EMBL/GenBank/DDBJ whole genome shotgun (WGS) entry which is preliminary data.</text>
</comment>
<organism evidence="1 2">
    <name type="scientific">Cronartium quercuum f. sp. fusiforme G11</name>
    <dbReference type="NCBI Taxonomy" id="708437"/>
    <lineage>
        <taxon>Eukaryota</taxon>
        <taxon>Fungi</taxon>
        <taxon>Dikarya</taxon>
        <taxon>Basidiomycota</taxon>
        <taxon>Pucciniomycotina</taxon>
        <taxon>Pucciniomycetes</taxon>
        <taxon>Pucciniales</taxon>
        <taxon>Coleosporiaceae</taxon>
        <taxon>Cronartium</taxon>
    </lineage>
</organism>
<keyword evidence="2" id="KW-1185">Reference proteome</keyword>
<dbReference type="EMBL" id="MU167455">
    <property type="protein sequence ID" value="KAG0140310.1"/>
    <property type="molecule type" value="Genomic_DNA"/>
</dbReference>
<name>A0A9P6N699_9BASI</name>